<organism evidence="4 5">
    <name type="scientific">Pseudoxanthobacter soli DSM 19599</name>
    <dbReference type="NCBI Taxonomy" id="1123029"/>
    <lineage>
        <taxon>Bacteria</taxon>
        <taxon>Pseudomonadati</taxon>
        <taxon>Pseudomonadota</taxon>
        <taxon>Alphaproteobacteria</taxon>
        <taxon>Hyphomicrobiales</taxon>
        <taxon>Segnochrobactraceae</taxon>
        <taxon>Pseudoxanthobacter</taxon>
    </lineage>
</organism>
<proteinExistence type="predicted"/>
<keyword evidence="1" id="KW-0732">Signal</keyword>
<dbReference type="AlphaFoldDB" id="A0A1M7ZCZ4"/>
<protein>
    <submittedName>
        <fullName evidence="4">Esterase, PHB depolymerase family</fullName>
    </submittedName>
</protein>
<reference evidence="4 5" key="1">
    <citation type="submission" date="2016-12" db="EMBL/GenBank/DDBJ databases">
        <authorList>
            <person name="Song W.-J."/>
            <person name="Kurnit D.M."/>
        </authorList>
    </citation>
    <scope>NUCLEOTIDE SEQUENCE [LARGE SCALE GENOMIC DNA]</scope>
    <source>
        <strain evidence="4 5">DSM 19599</strain>
    </source>
</reference>
<keyword evidence="2" id="KW-0378">Hydrolase</keyword>
<keyword evidence="5" id="KW-1185">Reference proteome</keyword>
<evidence type="ECO:0000256" key="3">
    <source>
        <dbReference type="SAM" id="MobiDB-lite"/>
    </source>
</evidence>
<dbReference type="PANTHER" id="PTHR43037">
    <property type="entry name" value="UNNAMED PRODUCT-RELATED"/>
    <property type="match status" value="1"/>
</dbReference>
<gene>
    <name evidence="4" type="ORF">SAMN02745172_01146</name>
</gene>
<dbReference type="Gene3D" id="3.40.50.1820">
    <property type="entry name" value="alpha/beta hydrolase"/>
    <property type="match status" value="1"/>
</dbReference>
<evidence type="ECO:0000313" key="5">
    <source>
        <dbReference type="Proteomes" id="UP000186406"/>
    </source>
</evidence>
<dbReference type="Pfam" id="PF10503">
    <property type="entry name" value="Esterase_PHB"/>
    <property type="match status" value="1"/>
</dbReference>
<dbReference type="OrthoDB" id="9767239at2"/>
<dbReference type="InterPro" id="IPR050955">
    <property type="entry name" value="Plant_Biomass_Hydrol_Est"/>
</dbReference>
<feature type="region of interest" description="Disordered" evidence="3">
    <location>
        <begin position="339"/>
        <end position="389"/>
    </location>
</feature>
<dbReference type="STRING" id="1123029.SAMN02745172_01146"/>
<dbReference type="GO" id="GO:0005576">
    <property type="term" value="C:extracellular region"/>
    <property type="evidence" value="ECO:0007669"/>
    <property type="project" value="InterPro"/>
</dbReference>
<evidence type="ECO:0000256" key="2">
    <source>
        <dbReference type="ARBA" id="ARBA00022801"/>
    </source>
</evidence>
<dbReference type="SUPFAM" id="SSF53474">
    <property type="entry name" value="alpha/beta-Hydrolases"/>
    <property type="match status" value="2"/>
</dbReference>
<dbReference type="EMBL" id="FRXO01000002">
    <property type="protein sequence ID" value="SHO62733.1"/>
    <property type="molecule type" value="Genomic_DNA"/>
</dbReference>
<dbReference type="PANTHER" id="PTHR43037:SF1">
    <property type="entry name" value="BLL1128 PROTEIN"/>
    <property type="match status" value="1"/>
</dbReference>
<dbReference type="NCBIfam" id="TIGR01840">
    <property type="entry name" value="esterase_phb"/>
    <property type="match status" value="1"/>
</dbReference>
<dbReference type="InterPro" id="IPR029058">
    <property type="entry name" value="AB_hydrolase_fold"/>
</dbReference>
<sequence>MAGLSKTLLDLSEGRRQWERLFAAGAAASGAETRPGLLERVTDFGANPGHLRMWRFLPVGLSANAPLVVVLHGCGQSAEGYAVGAGWVSLAQRHGFALVVPEQRRLNNPKGCFGWFDPQDVAGPRGEAASIRKMVAHALDEYGLDRRRVFVTGLSAGGAMAAALLAGFPDVFAGGALVAGVPVGAASTVRGAFKAMFEGVARSPTEWAALAREVAQRNDVVHDGPWPRVSIWQGDSDETVVPLNADENAKQWTALHGLDGAVPAVERIGADTRRFWRDDRGRIVVEQHLIAGLGHGTPVDGREGQGDDPFLLDVGLPSSARIAAFWGLVGEAPEAAGKATAEPAGAAQSGKAAAGREPPAVTPSRSGANSSGTKSSDAGSSEVASSQAVAPPVAEAVPIAADAAEAAPSAPPSEPGVDRSVPEASADRRPAGARSRAETAPDEMPFAASTASAGPDASVQGPRRHGWPAPDDDAAIGDAPSPRAEGPPAPAGVGETPLPAVTGDERIGSTAASAPPRGRLRAAAAWVQRSARALLKRLR</sequence>
<feature type="compositionally biased region" description="Low complexity" evidence="3">
    <location>
        <begin position="370"/>
        <end position="389"/>
    </location>
</feature>
<dbReference type="RefSeq" id="WP_073626483.1">
    <property type="nucleotide sequence ID" value="NZ_FRXO01000002.1"/>
</dbReference>
<dbReference type="Proteomes" id="UP000186406">
    <property type="component" value="Unassembled WGS sequence"/>
</dbReference>
<evidence type="ECO:0000256" key="1">
    <source>
        <dbReference type="ARBA" id="ARBA00022729"/>
    </source>
</evidence>
<dbReference type="GO" id="GO:0016787">
    <property type="term" value="F:hydrolase activity"/>
    <property type="evidence" value="ECO:0007669"/>
    <property type="project" value="UniProtKB-KW"/>
</dbReference>
<evidence type="ECO:0000313" key="4">
    <source>
        <dbReference type="EMBL" id="SHO62733.1"/>
    </source>
</evidence>
<dbReference type="InterPro" id="IPR010126">
    <property type="entry name" value="Esterase_phb"/>
</dbReference>
<name>A0A1M7ZCZ4_9HYPH</name>
<accession>A0A1M7ZCZ4</accession>
<feature type="compositionally biased region" description="Basic and acidic residues" evidence="3">
    <location>
        <begin position="416"/>
        <end position="439"/>
    </location>
</feature>
<feature type="region of interest" description="Disordered" evidence="3">
    <location>
        <begin position="404"/>
        <end position="519"/>
    </location>
</feature>
<feature type="compositionally biased region" description="Low complexity" evidence="3">
    <location>
        <begin position="339"/>
        <end position="355"/>
    </location>
</feature>